<dbReference type="OrthoDB" id="9802800at2"/>
<dbReference type="PANTHER" id="PTHR10381:SF70">
    <property type="entry name" value="ATP-DEPENDENT CLP PROTEASE PROTEOLYTIC SUBUNIT"/>
    <property type="match status" value="1"/>
</dbReference>
<evidence type="ECO:0000256" key="4">
    <source>
        <dbReference type="ARBA" id="ARBA00022801"/>
    </source>
</evidence>
<proteinExistence type="inferred from homology"/>
<evidence type="ECO:0000256" key="3">
    <source>
        <dbReference type="ARBA" id="ARBA00022670"/>
    </source>
</evidence>
<dbReference type="SUPFAM" id="SSF52096">
    <property type="entry name" value="ClpP/crotonase"/>
    <property type="match status" value="1"/>
</dbReference>
<dbReference type="GO" id="GO:0009368">
    <property type="term" value="C:endopeptidase Clp complex"/>
    <property type="evidence" value="ECO:0007669"/>
    <property type="project" value="TreeGrafter"/>
</dbReference>
<dbReference type="Proteomes" id="UP000000374">
    <property type="component" value="Chromosome"/>
</dbReference>
<dbReference type="InterPro" id="IPR029045">
    <property type="entry name" value="ClpP/crotonase-like_dom_sf"/>
</dbReference>
<evidence type="ECO:0000313" key="7">
    <source>
        <dbReference type="EMBL" id="ABM56150.1"/>
    </source>
</evidence>
<dbReference type="GO" id="GO:0006515">
    <property type="term" value="P:protein quality control for misfolded or incompletely synthesized proteins"/>
    <property type="evidence" value="ECO:0007669"/>
    <property type="project" value="TreeGrafter"/>
</dbReference>
<sequence length="229" mass="25758">MNDEQKESTEPPGTMSAKLMEYAINARKVFIIGTIDHKMAKEAVQQLHILASINDDPIYVFISSPGGHVESGDLIFDAIRFITPKVIVVSSGWVASAGALIYVAADKENRYSLPNTHFLLHMKEIIPAGEMTYTETADDRAARERFAQFVSSSYRKKPPEPVNKSLHEYRTNVMRARLNRIFAEATGQTLEKITADTGHDFWMSAEQAVEYGLVHEIIVSEKEIRSQKK</sequence>
<dbReference type="AlphaFoldDB" id="A1WEU3"/>
<dbReference type="GO" id="GO:0004176">
    <property type="term" value="F:ATP-dependent peptidase activity"/>
    <property type="evidence" value="ECO:0007669"/>
    <property type="project" value="InterPro"/>
</dbReference>
<dbReference type="InterPro" id="IPR001907">
    <property type="entry name" value="ClpP"/>
</dbReference>
<dbReference type="Gene3D" id="3.90.226.10">
    <property type="entry name" value="2-enoyl-CoA Hydratase, Chain A, domain 1"/>
    <property type="match status" value="1"/>
</dbReference>
<dbReference type="RefSeq" id="WP_011808167.1">
    <property type="nucleotide sequence ID" value="NC_008786.1"/>
</dbReference>
<evidence type="ECO:0000256" key="5">
    <source>
        <dbReference type="ARBA" id="ARBA00022825"/>
    </source>
</evidence>
<comment type="similarity">
    <text evidence="1 6">Belongs to the peptidase S14 family.</text>
</comment>
<dbReference type="Pfam" id="PF00574">
    <property type="entry name" value="CLP_protease"/>
    <property type="match status" value="2"/>
</dbReference>
<protein>
    <recommendedName>
        <fullName evidence="6">ATP-dependent Clp protease proteolytic subunit</fullName>
    </recommendedName>
</protein>
<keyword evidence="8" id="KW-1185">Reference proteome</keyword>
<dbReference type="HOGENOM" id="CLU_058707_4_0_4"/>
<reference evidence="8" key="1">
    <citation type="submission" date="2006-12" db="EMBL/GenBank/DDBJ databases">
        <title>Complete sequence of chromosome 1 of Verminephrobacter eiseniae EF01-2.</title>
        <authorList>
            <person name="Copeland A."/>
            <person name="Lucas S."/>
            <person name="Lapidus A."/>
            <person name="Barry K."/>
            <person name="Detter J.C."/>
            <person name="Glavina del Rio T."/>
            <person name="Dalin E."/>
            <person name="Tice H."/>
            <person name="Pitluck S."/>
            <person name="Chertkov O."/>
            <person name="Brettin T."/>
            <person name="Bruce D."/>
            <person name="Han C."/>
            <person name="Tapia R."/>
            <person name="Gilna P."/>
            <person name="Schmutz J."/>
            <person name="Larimer F."/>
            <person name="Land M."/>
            <person name="Hauser L."/>
            <person name="Kyrpides N."/>
            <person name="Kim E."/>
            <person name="Stahl D."/>
            <person name="Richardson P."/>
        </authorList>
    </citation>
    <scope>NUCLEOTIDE SEQUENCE [LARGE SCALE GENOMIC DNA]</scope>
    <source>
        <strain evidence="8">EF01-2</strain>
    </source>
</reference>
<evidence type="ECO:0000256" key="6">
    <source>
        <dbReference type="RuleBase" id="RU003567"/>
    </source>
</evidence>
<dbReference type="GeneID" id="76459095"/>
<keyword evidence="3 7" id="KW-0645">Protease</keyword>
<evidence type="ECO:0000256" key="1">
    <source>
        <dbReference type="ARBA" id="ARBA00007039"/>
    </source>
</evidence>
<dbReference type="EMBL" id="CP000542">
    <property type="protein sequence ID" value="ABM56150.1"/>
    <property type="molecule type" value="Genomic_DNA"/>
</dbReference>
<dbReference type="GO" id="GO:0051117">
    <property type="term" value="F:ATPase binding"/>
    <property type="evidence" value="ECO:0007669"/>
    <property type="project" value="TreeGrafter"/>
</dbReference>
<keyword evidence="4 7" id="KW-0378">Hydrolase</keyword>
<dbReference type="STRING" id="391735.Veis_0360"/>
<dbReference type="CDD" id="cd07017">
    <property type="entry name" value="S14_ClpP_2"/>
    <property type="match status" value="1"/>
</dbReference>
<keyword evidence="2" id="KW-0963">Cytoplasm</keyword>
<dbReference type="PANTHER" id="PTHR10381">
    <property type="entry name" value="ATP-DEPENDENT CLP PROTEASE PROTEOLYTIC SUBUNIT"/>
    <property type="match status" value="1"/>
</dbReference>
<accession>A1WEU3</accession>
<name>A1WEU3_VEREI</name>
<dbReference type="PRINTS" id="PR00127">
    <property type="entry name" value="CLPPROTEASEP"/>
</dbReference>
<dbReference type="InterPro" id="IPR023562">
    <property type="entry name" value="ClpP/TepA"/>
</dbReference>
<keyword evidence="5" id="KW-0720">Serine protease</keyword>
<gene>
    <name evidence="7" type="ordered locus">Veis_0360</name>
</gene>
<evidence type="ECO:0000313" key="8">
    <source>
        <dbReference type="Proteomes" id="UP000000374"/>
    </source>
</evidence>
<evidence type="ECO:0000256" key="2">
    <source>
        <dbReference type="ARBA" id="ARBA00022490"/>
    </source>
</evidence>
<organism evidence="7 8">
    <name type="scientific">Verminephrobacter eiseniae (strain EF01-2)</name>
    <dbReference type="NCBI Taxonomy" id="391735"/>
    <lineage>
        <taxon>Bacteria</taxon>
        <taxon>Pseudomonadati</taxon>
        <taxon>Pseudomonadota</taxon>
        <taxon>Betaproteobacteria</taxon>
        <taxon>Burkholderiales</taxon>
        <taxon>Comamonadaceae</taxon>
        <taxon>Verminephrobacter</taxon>
    </lineage>
</organism>
<dbReference type="eggNOG" id="COG0740">
    <property type="taxonomic scope" value="Bacteria"/>
</dbReference>
<dbReference type="KEGG" id="vei:Veis_0360"/>
<dbReference type="GO" id="GO:0004252">
    <property type="term" value="F:serine-type endopeptidase activity"/>
    <property type="evidence" value="ECO:0007669"/>
    <property type="project" value="InterPro"/>
</dbReference>